<reference evidence="4 5" key="2">
    <citation type="submission" date="2020-11" db="EMBL/GenBank/DDBJ databases">
        <title>Description of novel Gluconobacter species.</title>
        <authorList>
            <person name="Cleenwerck I."/>
            <person name="Cnockaert M."/>
            <person name="Borremans W."/>
            <person name="Wieme A.D."/>
            <person name="De Vuyst L."/>
            <person name="Vandamme P."/>
        </authorList>
    </citation>
    <scope>NUCLEOTIDE SEQUENCE [LARGE SCALE GENOMIC DNA]</scope>
    <source>
        <strain evidence="4 5">LMG 27748</strain>
    </source>
</reference>
<name>A0ABR9YDB4_9PROT</name>
<dbReference type="InterPro" id="IPR005511">
    <property type="entry name" value="SMP-30"/>
</dbReference>
<evidence type="ECO:0000256" key="1">
    <source>
        <dbReference type="ARBA" id="ARBA00022801"/>
    </source>
</evidence>
<sequence length="342" mass="37321">MSIILKRRSFLGSVALAGAAASLSSWHPAHANMWEASLRLPDPAVRILDPAFKTSVNTLSVVERIATGFEWTEGPVWLGEANLLLFSDIRGNRIMKWDETTGETSVFRASSNFSNGNTVDRQGRLLTCECATRRITRTEADGRITVLADGFDGKPFNSPNDIVCTSDGAIWFTDPAFGPNFSEGDLSPVQAARVYRIDPRTRKTEAVLEDVPGPNGLCFSPDEKTLYVIASRHTPHRQIWTYDVSANGTTSSQRVFLDCAEGTADGLRADINGNLWCGWGSGEGLDGVAIFNSQAKQIGHIDLPERCPNVCFGGVHRNQLFMACHTSIYRLTLATQGVPQIG</sequence>
<protein>
    <submittedName>
        <fullName evidence="4">SMP-30/gluconolactonase/LRE family protein</fullName>
    </submittedName>
</protein>
<keyword evidence="5" id="KW-1185">Reference proteome</keyword>
<dbReference type="PRINTS" id="PR01790">
    <property type="entry name" value="SMP30FAMILY"/>
</dbReference>
<dbReference type="SUPFAM" id="SSF63829">
    <property type="entry name" value="Calcium-dependent phosphotriesterase"/>
    <property type="match status" value="1"/>
</dbReference>
<feature type="chain" id="PRO_5045760719" evidence="2">
    <location>
        <begin position="32"/>
        <end position="342"/>
    </location>
</feature>
<keyword evidence="1" id="KW-0378">Hydrolase</keyword>
<dbReference type="RefSeq" id="WP_194254730.1">
    <property type="nucleotide sequence ID" value="NZ_JABCQO010000003.1"/>
</dbReference>
<feature type="domain" description="SMP-30/Gluconolactonase/LRE-like region" evidence="3">
    <location>
        <begin position="71"/>
        <end position="323"/>
    </location>
</feature>
<evidence type="ECO:0000313" key="5">
    <source>
        <dbReference type="Proteomes" id="UP000630952"/>
    </source>
</evidence>
<keyword evidence="2" id="KW-0732">Signal</keyword>
<gene>
    <name evidence="4" type="ORF">HKD21_06365</name>
</gene>
<evidence type="ECO:0000256" key="2">
    <source>
        <dbReference type="SAM" id="SignalP"/>
    </source>
</evidence>
<dbReference type="Pfam" id="PF08450">
    <property type="entry name" value="SGL"/>
    <property type="match status" value="1"/>
</dbReference>
<reference evidence="5" key="1">
    <citation type="submission" date="2020-04" db="EMBL/GenBank/DDBJ databases">
        <title>Description of novel Gluconacetobacter.</title>
        <authorList>
            <person name="Sombolestani A."/>
        </authorList>
    </citation>
    <scope>NUCLEOTIDE SEQUENCE [LARGE SCALE GENOMIC DNA]</scope>
    <source>
        <strain evidence="5">LMG 27748</strain>
    </source>
</reference>
<accession>A0ABR9YDB4</accession>
<dbReference type="InterPro" id="IPR011042">
    <property type="entry name" value="6-blade_b-propeller_TolB-like"/>
</dbReference>
<evidence type="ECO:0000259" key="3">
    <source>
        <dbReference type="Pfam" id="PF08450"/>
    </source>
</evidence>
<dbReference type="PROSITE" id="PS51318">
    <property type="entry name" value="TAT"/>
    <property type="match status" value="1"/>
</dbReference>
<dbReference type="Proteomes" id="UP000630952">
    <property type="component" value="Unassembled WGS sequence"/>
</dbReference>
<evidence type="ECO:0000313" key="4">
    <source>
        <dbReference type="EMBL" id="MBF0876466.1"/>
    </source>
</evidence>
<dbReference type="Gene3D" id="2.120.10.30">
    <property type="entry name" value="TolB, C-terminal domain"/>
    <property type="match status" value="1"/>
</dbReference>
<proteinExistence type="predicted"/>
<dbReference type="PANTHER" id="PTHR47572">
    <property type="entry name" value="LIPOPROTEIN-RELATED"/>
    <property type="match status" value="1"/>
</dbReference>
<dbReference type="InterPro" id="IPR013658">
    <property type="entry name" value="SGL"/>
</dbReference>
<dbReference type="PANTHER" id="PTHR47572:SF4">
    <property type="entry name" value="LACTONASE DRP35"/>
    <property type="match status" value="1"/>
</dbReference>
<dbReference type="InterPro" id="IPR051262">
    <property type="entry name" value="SMP-30/CGR1_Lactonase"/>
</dbReference>
<organism evidence="4 5">
    <name type="scientific">Gluconobacter cerevisiae</name>
    <dbReference type="NCBI Taxonomy" id="1379734"/>
    <lineage>
        <taxon>Bacteria</taxon>
        <taxon>Pseudomonadati</taxon>
        <taxon>Pseudomonadota</taxon>
        <taxon>Alphaproteobacteria</taxon>
        <taxon>Acetobacterales</taxon>
        <taxon>Acetobacteraceae</taxon>
        <taxon>Gluconobacter</taxon>
    </lineage>
</organism>
<comment type="caution">
    <text evidence="4">The sequence shown here is derived from an EMBL/GenBank/DDBJ whole genome shotgun (WGS) entry which is preliminary data.</text>
</comment>
<dbReference type="InterPro" id="IPR006311">
    <property type="entry name" value="TAT_signal"/>
</dbReference>
<feature type="signal peptide" evidence="2">
    <location>
        <begin position="1"/>
        <end position="31"/>
    </location>
</feature>
<dbReference type="EMBL" id="JABCQO010000003">
    <property type="protein sequence ID" value="MBF0876466.1"/>
    <property type="molecule type" value="Genomic_DNA"/>
</dbReference>